<gene>
    <name evidence="7" type="ORF">FHX50_002022</name>
</gene>
<feature type="region of interest" description="Disordered" evidence="5">
    <location>
        <begin position="46"/>
        <end position="67"/>
    </location>
</feature>
<dbReference type="GO" id="GO:0008234">
    <property type="term" value="F:cysteine-type peptidase activity"/>
    <property type="evidence" value="ECO:0007669"/>
    <property type="project" value="UniProtKB-KW"/>
</dbReference>
<evidence type="ECO:0000313" key="7">
    <source>
        <dbReference type="EMBL" id="MBB3023721.1"/>
    </source>
</evidence>
<dbReference type="EMBL" id="JACHWP010000010">
    <property type="protein sequence ID" value="MBB3023721.1"/>
    <property type="molecule type" value="Genomic_DNA"/>
</dbReference>
<comment type="similarity">
    <text evidence="1">Belongs to the peptidase C40 family.</text>
</comment>
<dbReference type="InterPro" id="IPR051202">
    <property type="entry name" value="Peptidase_C40"/>
</dbReference>
<reference evidence="7 8" key="1">
    <citation type="submission" date="2020-08" db="EMBL/GenBank/DDBJ databases">
        <title>Sequencing the genomes of 1000 actinobacteria strains.</title>
        <authorList>
            <person name="Klenk H.-P."/>
        </authorList>
    </citation>
    <scope>NUCLEOTIDE SEQUENCE [LARGE SCALE GENOMIC DNA]</scope>
    <source>
        <strain evidence="7 8">DSM 23040</strain>
    </source>
</reference>
<proteinExistence type="inferred from homology"/>
<dbReference type="Gene3D" id="3.90.1720.10">
    <property type="entry name" value="endopeptidase domain like (from Nostoc punctiforme)"/>
    <property type="match status" value="1"/>
</dbReference>
<dbReference type="PROSITE" id="PS51318">
    <property type="entry name" value="TAT"/>
    <property type="match status" value="1"/>
</dbReference>
<keyword evidence="8" id="KW-1185">Reference proteome</keyword>
<dbReference type="PANTHER" id="PTHR47053:SF3">
    <property type="entry name" value="GAMMA-D-GLUTAMYL-L-LYSINE DIPEPTIDYL-PEPTIDASE"/>
    <property type="match status" value="1"/>
</dbReference>
<evidence type="ECO:0000256" key="4">
    <source>
        <dbReference type="ARBA" id="ARBA00022807"/>
    </source>
</evidence>
<feature type="compositionally biased region" description="Low complexity" evidence="5">
    <location>
        <begin position="46"/>
        <end position="62"/>
    </location>
</feature>
<dbReference type="PROSITE" id="PS51935">
    <property type="entry name" value="NLPC_P60"/>
    <property type="match status" value="1"/>
</dbReference>
<protein>
    <submittedName>
        <fullName evidence="7">Cell wall-associated NlpC family hydrolase</fullName>
    </submittedName>
</protein>
<dbReference type="Pfam" id="PF23795">
    <property type="entry name" value="SH3_YKFC_2nd"/>
    <property type="match status" value="1"/>
</dbReference>
<dbReference type="InterPro" id="IPR000064">
    <property type="entry name" value="NLP_P60_dom"/>
</dbReference>
<organism evidence="7 8">
    <name type="scientific">Helcobacillus massiliensis</name>
    <dbReference type="NCBI Taxonomy" id="521392"/>
    <lineage>
        <taxon>Bacteria</taxon>
        <taxon>Bacillati</taxon>
        <taxon>Actinomycetota</taxon>
        <taxon>Actinomycetes</taxon>
        <taxon>Micrococcales</taxon>
        <taxon>Dermabacteraceae</taxon>
        <taxon>Helcobacillus</taxon>
    </lineage>
</organism>
<keyword evidence="3 7" id="KW-0378">Hydrolase</keyword>
<evidence type="ECO:0000313" key="8">
    <source>
        <dbReference type="Proteomes" id="UP000568050"/>
    </source>
</evidence>
<dbReference type="GO" id="GO:0006508">
    <property type="term" value="P:proteolysis"/>
    <property type="evidence" value="ECO:0007669"/>
    <property type="project" value="UniProtKB-KW"/>
</dbReference>
<keyword evidence="4" id="KW-0788">Thiol protease</keyword>
<evidence type="ECO:0000256" key="2">
    <source>
        <dbReference type="ARBA" id="ARBA00022670"/>
    </source>
</evidence>
<evidence type="ECO:0000256" key="5">
    <source>
        <dbReference type="SAM" id="MobiDB-lite"/>
    </source>
</evidence>
<keyword evidence="2" id="KW-0645">Protease</keyword>
<dbReference type="Proteomes" id="UP000568050">
    <property type="component" value="Unassembled WGS sequence"/>
</dbReference>
<name>A0A839R0E4_9MICO</name>
<dbReference type="Gene3D" id="2.30.30.40">
    <property type="entry name" value="SH3 Domains"/>
    <property type="match status" value="1"/>
</dbReference>
<dbReference type="AlphaFoldDB" id="A0A839R0E4"/>
<dbReference type="InterPro" id="IPR057812">
    <property type="entry name" value="SH3_YKFC_2nd"/>
</dbReference>
<comment type="caution">
    <text evidence="7">The sequence shown here is derived from an EMBL/GenBank/DDBJ whole genome shotgun (WGS) entry which is preliminary data.</text>
</comment>
<accession>A0A839R0E4</accession>
<feature type="domain" description="NlpC/P60" evidence="6">
    <location>
        <begin position="258"/>
        <end position="384"/>
    </location>
</feature>
<sequence>MSWNGTITRRQSIAAAGTAAGAAALGGTAAAVEPVGRPAVAEPVGRPAAAEPVGRPAAAEPVGRPSAGEVRAGDRAFIAVSAATVWVEPGLERPQDAPALANPVDMDEWNASMEDTEARRWLVGKLETAAVLGSEVIVDEVAGEWARIVVTHQGTPRDARGYPGWVPVRQLVVDEPFARAAATRPVAVVTAFRTVLRPTPAPGGAPGRGGGLDASFNTELPVLGRVRDLVKVQVPGAKPMYVPASDVVVRGQGEKPPVPTAEDIIATGAMMLGLRYLWGGVSAYGYDCSGFTFSIFRHHGIAMHRDAGPQLTDSGFEPVDRADLEPGDLLFWSTKPGSDSIRHVAMYIGNDQMMQAPNSERSVEVTDFPRDGMEDDWAGAVRVQALRR</sequence>
<dbReference type="SUPFAM" id="SSF54001">
    <property type="entry name" value="Cysteine proteinases"/>
    <property type="match status" value="1"/>
</dbReference>
<dbReference type="PANTHER" id="PTHR47053">
    <property type="entry name" value="MUREIN DD-ENDOPEPTIDASE MEPH-RELATED"/>
    <property type="match status" value="1"/>
</dbReference>
<dbReference type="Pfam" id="PF00877">
    <property type="entry name" value="NLPC_P60"/>
    <property type="match status" value="1"/>
</dbReference>
<dbReference type="InterPro" id="IPR038765">
    <property type="entry name" value="Papain-like_cys_pep_sf"/>
</dbReference>
<evidence type="ECO:0000259" key="6">
    <source>
        <dbReference type="PROSITE" id="PS51935"/>
    </source>
</evidence>
<dbReference type="InterPro" id="IPR006311">
    <property type="entry name" value="TAT_signal"/>
</dbReference>
<evidence type="ECO:0000256" key="1">
    <source>
        <dbReference type="ARBA" id="ARBA00007074"/>
    </source>
</evidence>
<evidence type="ECO:0000256" key="3">
    <source>
        <dbReference type="ARBA" id="ARBA00022801"/>
    </source>
</evidence>
<dbReference type="RefSeq" id="WP_183377065.1">
    <property type="nucleotide sequence ID" value="NZ_CBCSFZ010000039.1"/>
</dbReference>